<sequence>QMTRKALFPGDSEIDQLFQIFRTLGTPTEVTWPGVTQLPDYKSSFPRWPRKEMKDIVPNLDRDGRDLL</sequence>
<dbReference type="InterPro" id="IPR011009">
    <property type="entry name" value="Kinase-like_dom_sf"/>
</dbReference>
<dbReference type="EMBL" id="VWYE01047938">
    <property type="protein sequence ID" value="NXQ37484.1"/>
    <property type="molecule type" value="Genomic_DNA"/>
</dbReference>
<keyword evidence="2" id="KW-1185">Reference proteome</keyword>
<proteinExistence type="predicted"/>
<keyword evidence="1" id="KW-0808">Transferase</keyword>
<dbReference type="Gene3D" id="1.10.510.10">
    <property type="entry name" value="Transferase(Phosphotransferase) domain 1"/>
    <property type="match status" value="1"/>
</dbReference>
<comment type="caution">
    <text evidence="1">The sequence shown here is derived from an EMBL/GenBank/DDBJ whole genome shotgun (WGS) entry which is preliminary data.</text>
</comment>
<dbReference type="SUPFAM" id="SSF56112">
    <property type="entry name" value="Protein kinase-like (PK-like)"/>
    <property type="match status" value="1"/>
</dbReference>
<evidence type="ECO:0000313" key="1">
    <source>
        <dbReference type="EMBL" id="NXQ37484.1"/>
    </source>
</evidence>
<feature type="non-terminal residue" evidence="1">
    <location>
        <position position="68"/>
    </location>
</feature>
<protein>
    <submittedName>
        <fullName evidence="1">CDK3 kinase</fullName>
    </submittedName>
</protein>
<name>A0A7L2CKB1_9PASS</name>
<dbReference type="Proteomes" id="UP000571582">
    <property type="component" value="Unassembled WGS sequence"/>
</dbReference>
<dbReference type="GO" id="GO:0016301">
    <property type="term" value="F:kinase activity"/>
    <property type="evidence" value="ECO:0007669"/>
    <property type="project" value="UniProtKB-KW"/>
</dbReference>
<gene>
    <name evidence="1" type="primary">Cdk3_1</name>
    <name evidence="1" type="ORF">ALACHE_R16063</name>
</gene>
<accession>A0A7L2CKB1</accession>
<evidence type="ECO:0000313" key="2">
    <source>
        <dbReference type="Proteomes" id="UP000571582"/>
    </source>
</evidence>
<reference evidence="1 2" key="1">
    <citation type="submission" date="2019-09" db="EMBL/GenBank/DDBJ databases">
        <title>Bird 10,000 Genomes (B10K) Project - Family phase.</title>
        <authorList>
            <person name="Zhang G."/>
        </authorList>
    </citation>
    <scope>NUCLEOTIDE SEQUENCE [LARGE SCALE GENOMIC DNA]</scope>
    <source>
        <strain evidence="1">B10K-DU-001-15</strain>
        <tissue evidence="1">Muscle</tissue>
    </source>
</reference>
<dbReference type="AlphaFoldDB" id="A0A7L2CKB1"/>
<keyword evidence="1" id="KW-0418">Kinase</keyword>
<feature type="non-terminal residue" evidence="1">
    <location>
        <position position="1"/>
    </location>
</feature>
<organism evidence="1 2">
    <name type="scientific">Alaudala cheleensis</name>
    <name type="common">Asian short-toed lark</name>
    <dbReference type="NCBI Taxonomy" id="670337"/>
    <lineage>
        <taxon>Eukaryota</taxon>
        <taxon>Metazoa</taxon>
        <taxon>Chordata</taxon>
        <taxon>Craniata</taxon>
        <taxon>Vertebrata</taxon>
        <taxon>Euteleostomi</taxon>
        <taxon>Archelosauria</taxon>
        <taxon>Archosauria</taxon>
        <taxon>Dinosauria</taxon>
        <taxon>Saurischia</taxon>
        <taxon>Theropoda</taxon>
        <taxon>Coelurosauria</taxon>
        <taxon>Aves</taxon>
        <taxon>Neognathae</taxon>
        <taxon>Neoaves</taxon>
        <taxon>Telluraves</taxon>
        <taxon>Australaves</taxon>
        <taxon>Passeriformes</taxon>
        <taxon>Sylvioidea</taxon>
        <taxon>Alaudidae</taxon>
        <taxon>Alaudala</taxon>
    </lineage>
</organism>